<dbReference type="PROSITE" id="PS51257">
    <property type="entry name" value="PROKAR_LIPOPROTEIN"/>
    <property type="match status" value="1"/>
</dbReference>
<comment type="caution">
    <text evidence="2">The sequence shown here is derived from an EMBL/GenBank/DDBJ whole genome shotgun (WGS) entry which is preliminary data.</text>
</comment>
<reference evidence="3" key="1">
    <citation type="journal article" date="2019" name="Int. J. Syst. Evol. Microbiol.">
        <title>The Global Catalogue of Microorganisms (GCM) 10K type strain sequencing project: providing services to taxonomists for standard genome sequencing and annotation.</title>
        <authorList>
            <consortium name="The Broad Institute Genomics Platform"/>
            <consortium name="The Broad Institute Genome Sequencing Center for Infectious Disease"/>
            <person name="Wu L."/>
            <person name="Ma J."/>
        </authorList>
    </citation>
    <scope>NUCLEOTIDE SEQUENCE [LARGE SCALE GENOMIC DNA]</scope>
    <source>
        <strain evidence="3">CGMCC 1.18439</strain>
    </source>
</reference>
<dbReference type="Proteomes" id="UP000632154">
    <property type="component" value="Unassembled WGS sequence"/>
</dbReference>
<evidence type="ECO:0000313" key="2">
    <source>
        <dbReference type="EMBL" id="GHF99034.1"/>
    </source>
</evidence>
<evidence type="ECO:0000313" key="3">
    <source>
        <dbReference type="Proteomes" id="UP000632154"/>
    </source>
</evidence>
<evidence type="ECO:0008006" key="4">
    <source>
        <dbReference type="Google" id="ProtNLM"/>
    </source>
</evidence>
<keyword evidence="1" id="KW-0732">Signal</keyword>
<feature type="signal peptide" evidence="1">
    <location>
        <begin position="1"/>
        <end position="27"/>
    </location>
</feature>
<proteinExistence type="predicted"/>
<sequence>MRSLLSLLPLALLLTGCLFTVPPRDQAQWTTTTHDVTVHWRLVAPGSLGGLTTSLGHRPDDLTTPRFAGTALTLPPAFSCVVDLDPTLSRTALVRVVAHEFGHCAAGRHLKVSPNTEGLDAYHSQLFERYAEHYAQLYLRECGDSLRPLGWYDAGAPTCQEAPDPRRIRL</sequence>
<dbReference type="RefSeq" id="WP_189642462.1">
    <property type="nucleotide sequence ID" value="NZ_BNAL01000007.1"/>
</dbReference>
<organism evidence="2 3">
    <name type="scientific">Deinococcus piscis</name>
    <dbReference type="NCBI Taxonomy" id="394230"/>
    <lineage>
        <taxon>Bacteria</taxon>
        <taxon>Thermotogati</taxon>
        <taxon>Deinococcota</taxon>
        <taxon>Deinococci</taxon>
        <taxon>Deinococcales</taxon>
        <taxon>Deinococcaceae</taxon>
        <taxon>Deinococcus</taxon>
    </lineage>
</organism>
<dbReference type="EMBL" id="BNAL01000007">
    <property type="protein sequence ID" value="GHF99034.1"/>
    <property type="molecule type" value="Genomic_DNA"/>
</dbReference>
<name>A0ABQ3K0Z0_9DEIO</name>
<protein>
    <recommendedName>
        <fullName evidence="4">Lipoprotein</fullName>
    </recommendedName>
</protein>
<feature type="chain" id="PRO_5045590964" description="Lipoprotein" evidence="1">
    <location>
        <begin position="28"/>
        <end position="170"/>
    </location>
</feature>
<accession>A0ABQ3K0Z0</accession>
<evidence type="ECO:0000256" key="1">
    <source>
        <dbReference type="SAM" id="SignalP"/>
    </source>
</evidence>
<keyword evidence="3" id="KW-1185">Reference proteome</keyword>
<gene>
    <name evidence="2" type="ORF">GCM10017783_08840</name>
</gene>